<keyword evidence="4" id="KW-0175">Coiled coil</keyword>
<dbReference type="RefSeq" id="XP_014150435.1">
    <property type="nucleotide sequence ID" value="XM_014294960.1"/>
</dbReference>
<evidence type="ECO:0000313" key="5">
    <source>
        <dbReference type="EMBL" id="KNC76533.1"/>
    </source>
</evidence>
<dbReference type="Gene3D" id="1.25.10.10">
    <property type="entry name" value="Leucine-rich Repeat Variant"/>
    <property type="match status" value="2"/>
</dbReference>
<dbReference type="GO" id="GO:0005737">
    <property type="term" value="C:cytoplasm"/>
    <property type="evidence" value="ECO:0007669"/>
    <property type="project" value="UniProtKB-SubCell"/>
</dbReference>
<name>A0A0L0FKI6_9EUKA</name>
<reference evidence="5 6" key="1">
    <citation type="submission" date="2011-02" db="EMBL/GenBank/DDBJ databases">
        <title>The Genome Sequence of Sphaeroforma arctica JP610.</title>
        <authorList>
            <consortium name="The Broad Institute Genome Sequencing Platform"/>
            <person name="Russ C."/>
            <person name="Cuomo C."/>
            <person name="Young S.K."/>
            <person name="Zeng Q."/>
            <person name="Gargeya S."/>
            <person name="Alvarado L."/>
            <person name="Berlin A."/>
            <person name="Chapman S.B."/>
            <person name="Chen Z."/>
            <person name="Freedman E."/>
            <person name="Gellesch M."/>
            <person name="Goldberg J."/>
            <person name="Griggs A."/>
            <person name="Gujja S."/>
            <person name="Heilman E."/>
            <person name="Heiman D."/>
            <person name="Howarth C."/>
            <person name="Mehta T."/>
            <person name="Neiman D."/>
            <person name="Pearson M."/>
            <person name="Roberts A."/>
            <person name="Saif S."/>
            <person name="Shea T."/>
            <person name="Shenoy N."/>
            <person name="Sisk P."/>
            <person name="Stolte C."/>
            <person name="Sykes S."/>
            <person name="White J."/>
            <person name="Yandava C."/>
            <person name="Burger G."/>
            <person name="Gray M.W."/>
            <person name="Holland P.W.H."/>
            <person name="King N."/>
            <person name="Lang F.B.F."/>
            <person name="Roger A.J."/>
            <person name="Ruiz-Trillo I."/>
            <person name="Haas B."/>
            <person name="Nusbaum C."/>
            <person name="Birren B."/>
        </authorList>
    </citation>
    <scope>NUCLEOTIDE SEQUENCE [LARGE SCALE GENOMIC DNA]</scope>
    <source>
        <strain evidence="5 6">JP610</strain>
    </source>
</reference>
<proteinExistence type="predicted"/>
<comment type="subcellular location">
    <subcellularLocation>
        <location evidence="1">Cytoplasm</location>
    </subcellularLocation>
</comment>
<dbReference type="PROSITE" id="PS50176">
    <property type="entry name" value="ARM_REPEAT"/>
    <property type="match status" value="1"/>
</dbReference>
<evidence type="ECO:0000256" key="3">
    <source>
        <dbReference type="PROSITE-ProRule" id="PRU00259"/>
    </source>
</evidence>
<dbReference type="InterPro" id="IPR016024">
    <property type="entry name" value="ARM-type_fold"/>
</dbReference>
<dbReference type="GeneID" id="25911475"/>
<dbReference type="EMBL" id="KQ243063">
    <property type="protein sequence ID" value="KNC76533.1"/>
    <property type="molecule type" value="Genomic_DNA"/>
</dbReference>
<evidence type="ECO:0008006" key="7">
    <source>
        <dbReference type="Google" id="ProtNLM"/>
    </source>
</evidence>
<dbReference type="eggNOG" id="KOG4151">
    <property type="taxonomic scope" value="Eukaryota"/>
</dbReference>
<feature type="non-terminal residue" evidence="5">
    <location>
        <position position="1"/>
    </location>
</feature>
<sequence length="821" mass="88912">AIPRIASLTSQVSDDVSECIVRSLVAMGTHPLTANELIVRSDGPIKFGDNVQGSAWLHNCLQSTNTDLCRTSTSLLCTLHTTLSTMAVQKSDPESEKQCEALTTVITDECNSAFLASKYSAKDPEPSSATLSLLSQLEALSSQMSPSLAQTLIIKHKGTHTDGLSFSDVLINVLSVHRNAHVRLVVSAVVSRVLGSLSEEYQLILKQALLRVVVQGLDAKGDIVAQTRALSVINVMFVASLVLGIWLLDTEGVFGKVLDCYEQQKVEEEKTSEESDADDLRVALLCGVSEALSHYASNKSKCIQLLKNGVTQLHELYMHEVPEVSVRALVGLSRVMSAASLLGEAKELTSEMSVSRLYEAAATLVKENGGDEKMGLGETRRWAIECLAVQSINADVKDLICADKTILKFLMDEMHATRDLGVGVGLASMVQNITCSTRKKHLTDEQKELQSLNEFAKDTIEREQANDSAERIEARVAVLTEADLLPALVQLASTSESSLTITESIARVLVTVAAQKSARGRMVASGAHNTLLRCHRLLGVGMQMESEKISAQDARVDTSTPTVAEMVTSASAARAESYAEARDEAAQGLARIAITQDPNISFPGQKCYELIRPLMGLLGSLSELKVFEGLLALTNLSSMGEQVQTVILKEGGLDELVRLQLDDNELIQRSATECLCNMLQHDEVFDEYAYTEGSRFGDLRLWTLLCGSEEEACVMAASGGIAQLTRSPFVCDALCKLERGYEGIQELMVSPSSDVAYRGLYILQNILSHENKEHAKAFAEQPNSVEILSALVAKPGQAPNVKHVAEQCVVQLVSMGIIVQA</sequence>
<dbReference type="PANTHER" id="PTHR45994:SF1">
    <property type="entry name" value="FI21225P1"/>
    <property type="match status" value="1"/>
</dbReference>
<dbReference type="GO" id="GO:0051879">
    <property type="term" value="F:Hsp90 protein binding"/>
    <property type="evidence" value="ECO:0007669"/>
    <property type="project" value="TreeGrafter"/>
</dbReference>
<keyword evidence="2" id="KW-0963">Cytoplasm</keyword>
<dbReference type="OrthoDB" id="199930at2759"/>
<feature type="coiled-coil region" evidence="4">
    <location>
        <begin position="439"/>
        <end position="482"/>
    </location>
</feature>
<evidence type="ECO:0000256" key="4">
    <source>
        <dbReference type="SAM" id="Coils"/>
    </source>
</evidence>
<dbReference type="InterPro" id="IPR011989">
    <property type="entry name" value="ARM-like"/>
</dbReference>
<evidence type="ECO:0000313" key="6">
    <source>
        <dbReference type="Proteomes" id="UP000054560"/>
    </source>
</evidence>
<keyword evidence="6" id="KW-1185">Reference proteome</keyword>
<dbReference type="AlphaFoldDB" id="A0A0L0FKI6"/>
<accession>A0A0L0FKI6</accession>
<protein>
    <recommendedName>
        <fullName evidence="7">UNC-45/Cro1/She4 central domain-containing protein</fullName>
    </recommendedName>
</protein>
<gene>
    <name evidence="5" type="ORF">SARC_10971</name>
</gene>
<evidence type="ECO:0000256" key="1">
    <source>
        <dbReference type="ARBA" id="ARBA00004496"/>
    </source>
</evidence>
<dbReference type="STRING" id="667725.A0A0L0FKI6"/>
<dbReference type="PANTHER" id="PTHR45994">
    <property type="entry name" value="FI21225P1"/>
    <property type="match status" value="1"/>
</dbReference>
<evidence type="ECO:0000256" key="2">
    <source>
        <dbReference type="ARBA" id="ARBA00022490"/>
    </source>
</evidence>
<dbReference type="Proteomes" id="UP000054560">
    <property type="component" value="Unassembled WGS sequence"/>
</dbReference>
<dbReference type="SUPFAM" id="SSF48371">
    <property type="entry name" value="ARM repeat"/>
    <property type="match status" value="2"/>
</dbReference>
<dbReference type="InterPro" id="IPR000225">
    <property type="entry name" value="Armadillo"/>
</dbReference>
<feature type="repeat" description="ARM" evidence="3">
    <location>
        <begin position="483"/>
        <end position="527"/>
    </location>
</feature>
<organism evidence="5 6">
    <name type="scientific">Sphaeroforma arctica JP610</name>
    <dbReference type="NCBI Taxonomy" id="667725"/>
    <lineage>
        <taxon>Eukaryota</taxon>
        <taxon>Ichthyosporea</taxon>
        <taxon>Ichthyophonida</taxon>
        <taxon>Sphaeroforma</taxon>
    </lineage>
</organism>